<dbReference type="PANTHER" id="PTHR12483:SF27">
    <property type="entry name" value="COPPER TRANSPORT PROTEIN CTR1"/>
    <property type="match status" value="1"/>
</dbReference>
<protein>
    <recommendedName>
        <fullName evidence="5">Copper transport protein</fullName>
    </recommendedName>
</protein>
<keyword evidence="5" id="KW-0813">Transport</keyword>
<dbReference type="EMBL" id="BDQF01000013">
    <property type="protein sequence ID" value="GAW82696.1"/>
    <property type="molecule type" value="Genomic_DNA"/>
</dbReference>
<keyword evidence="6" id="KW-0732">Signal</keyword>
<dbReference type="AlphaFoldDB" id="A0A1Y1JJM0"/>
<sequence>MSKNTWNILLIILIINFLLITHQARANSCHGKNGQEKGGKKGSNNNFNEIKNCDNNSKGNDQCIPSLHVECAHYCCKNKLSFIYKCWENYNSYRDIIEQHMKGQKEKNYQLKGESNENITNHNMDMSMPMSFQFSTHTIILFKFWETQTETSYYISLIICLLFGILSVILKLLRLQVEQSLPWTKDTNVMTSALLFKSNLVRFMLSFIIYSWDYLLMLIVMTFNVGLFIAVVLGLSIGFFLFGHKFVTCGKNSTDLLEIHKDFQGDPACCGC</sequence>
<dbReference type="OMA" id="FQNTTHT"/>
<dbReference type="InterPro" id="IPR007274">
    <property type="entry name" value="Cop_transporter"/>
</dbReference>
<feature type="transmembrane region" description="Helical" evidence="5">
    <location>
        <begin position="153"/>
        <end position="173"/>
    </location>
</feature>
<organism evidence="7 8">
    <name type="scientific">Plasmodium gonderi</name>
    <dbReference type="NCBI Taxonomy" id="77519"/>
    <lineage>
        <taxon>Eukaryota</taxon>
        <taxon>Sar</taxon>
        <taxon>Alveolata</taxon>
        <taxon>Apicomplexa</taxon>
        <taxon>Aconoidasida</taxon>
        <taxon>Haemosporida</taxon>
        <taxon>Plasmodiidae</taxon>
        <taxon>Plasmodium</taxon>
        <taxon>Plasmodium (Plasmodium)</taxon>
    </lineage>
</organism>
<keyword evidence="5" id="KW-0186">Copper</keyword>
<keyword evidence="4 5" id="KW-0472">Membrane</keyword>
<keyword evidence="2 5" id="KW-0812">Transmembrane</keyword>
<evidence type="ECO:0000313" key="7">
    <source>
        <dbReference type="EMBL" id="GAW82696.1"/>
    </source>
</evidence>
<keyword evidence="5" id="KW-0406">Ion transport</keyword>
<evidence type="ECO:0000313" key="8">
    <source>
        <dbReference type="Proteomes" id="UP000195521"/>
    </source>
</evidence>
<feature type="signal peptide" evidence="6">
    <location>
        <begin position="1"/>
        <end position="26"/>
    </location>
</feature>
<dbReference type="Pfam" id="PF04145">
    <property type="entry name" value="Ctr"/>
    <property type="match status" value="2"/>
</dbReference>
<accession>A0A1Y1JJM0</accession>
<feature type="transmembrane region" description="Helical" evidence="5">
    <location>
        <begin position="218"/>
        <end position="242"/>
    </location>
</feature>
<evidence type="ECO:0000256" key="3">
    <source>
        <dbReference type="ARBA" id="ARBA00022989"/>
    </source>
</evidence>
<comment type="subcellular location">
    <subcellularLocation>
        <location evidence="1 5">Membrane</location>
        <topology evidence="1 5">Multi-pass membrane protein</topology>
    </subcellularLocation>
</comment>
<name>A0A1Y1JJM0_PLAGO</name>
<evidence type="ECO:0000256" key="2">
    <source>
        <dbReference type="ARBA" id="ARBA00022692"/>
    </source>
</evidence>
<dbReference type="GO" id="GO:0005375">
    <property type="term" value="F:copper ion transmembrane transporter activity"/>
    <property type="evidence" value="ECO:0007669"/>
    <property type="project" value="UniProtKB-UniRule"/>
</dbReference>
<reference evidence="8" key="1">
    <citation type="submission" date="2017-04" db="EMBL/GenBank/DDBJ databases">
        <title>Plasmodium gonderi genome.</title>
        <authorList>
            <person name="Arisue N."/>
            <person name="Honma H."/>
            <person name="Kawai S."/>
            <person name="Tougan T."/>
            <person name="Tanabe K."/>
            <person name="Horii T."/>
        </authorList>
    </citation>
    <scope>NUCLEOTIDE SEQUENCE [LARGE SCALE GENOMIC DNA]</scope>
    <source>
        <strain evidence="8">ATCC 30045</strain>
    </source>
</reference>
<evidence type="ECO:0000256" key="5">
    <source>
        <dbReference type="RuleBase" id="RU367022"/>
    </source>
</evidence>
<proteinExistence type="inferred from homology"/>
<keyword evidence="5" id="KW-0187">Copper transport</keyword>
<evidence type="ECO:0000256" key="4">
    <source>
        <dbReference type="ARBA" id="ARBA00023136"/>
    </source>
</evidence>
<dbReference type="Proteomes" id="UP000195521">
    <property type="component" value="Unassembled WGS sequence"/>
</dbReference>
<comment type="similarity">
    <text evidence="5">Belongs to the copper transporter (Ctr) (TC 1.A.56) family. SLC31A subfamily.</text>
</comment>
<gene>
    <name evidence="7" type="ORF">PGO_126940</name>
</gene>
<feature type="chain" id="PRO_5012643569" description="Copper transport protein" evidence="6">
    <location>
        <begin position="27"/>
        <end position="272"/>
    </location>
</feature>
<dbReference type="GeneID" id="39749432"/>
<keyword evidence="8" id="KW-1185">Reference proteome</keyword>
<keyword evidence="3 5" id="KW-1133">Transmembrane helix</keyword>
<feature type="transmembrane region" description="Helical" evidence="5">
    <location>
        <begin position="194"/>
        <end position="212"/>
    </location>
</feature>
<dbReference type="OrthoDB" id="73901at2759"/>
<evidence type="ECO:0000256" key="6">
    <source>
        <dbReference type="SAM" id="SignalP"/>
    </source>
</evidence>
<dbReference type="GO" id="GO:0005886">
    <property type="term" value="C:plasma membrane"/>
    <property type="evidence" value="ECO:0007669"/>
    <property type="project" value="TreeGrafter"/>
</dbReference>
<evidence type="ECO:0000256" key="1">
    <source>
        <dbReference type="ARBA" id="ARBA00004141"/>
    </source>
</evidence>
<dbReference type="PANTHER" id="PTHR12483">
    <property type="entry name" value="SOLUTE CARRIER FAMILY 31 COPPER TRANSPORTERS"/>
    <property type="match status" value="1"/>
</dbReference>
<dbReference type="RefSeq" id="XP_028545285.1">
    <property type="nucleotide sequence ID" value="XM_028689484.1"/>
</dbReference>
<comment type="caution">
    <text evidence="7">The sequence shown here is derived from an EMBL/GenBank/DDBJ whole genome shotgun (WGS) entry which is preliminary data.</text>
</comment>